<dbReference type="EMBL" id="MFGX01000125">
    <property type="protein sequence ID" value="OGF52868.1"/>
    <property type="molecule type" value="Genomic_DNA"/>
</dbReference>
<dbReference type="PANTHER" id="PTHR43833">
    <property type="entry name" value="POTASSIUM CHANNEL PROTEIN 2-RELATED-RELATED"/>
    <property type="match status" value="1"/>
</dbReference>
<dbReference type="Proteomes" id="UP000179157">
    <property type="component" value="Unassembled WGS sequence"/>
</dbReference>
<dbReference type="SUPFAM" id="SSF51735">
    <property type="entry name" value="NAD(P)-binding Rossmann-fold domains"/>
    <property type="match status" value="1"/>
</dbReference>
<dbReference type="PROSITE" id="PS51202">
    <property type="entry name" value="RCK_C"/>
    <property type="match status" value="1"/>
</dbReference>
<reference evidence="2 3" key="1">
    <citation type="journal article" date="2016" name="Nat. Commun.">
        <title>Thousands of microbial genomes shed light on interconnected biogeochemical processes in an aquifer system.</title>
        <authorList>
            <person name="Anantharaman K."/>
            <person name="Brown C.T."/>
            <person name="Hug L.A."/>
            <person name="Sharon I."/>
            <person name="Castelle C.J."/>
            <person name="Probst A.J."/>
            <person name="Thomas B.C."/>
            <person name="Singh A."/>
            <person name="Wilkins M.J."/>
            <person name="Karaoz U."/>
            <person name="Brodie E.L."/>
            <person name="Williams K.H."/>
            <person name="Hubbard S.S."/>
            <person name="Banfield J.F."/>
        </authorList>
    </citation>
    <scope>NUCLEOTIDE SEQUENCE [LARGE SCALE GENOMIC DNA]</scope>
    <source>
        <strain evidence="3">RBG_16_55_9</strain>
    </source>
</reference>
<dbReference type="InterPro" id="IPR036721">
    <property type="entry name" value="RCK_C_sf"/>
</dbReference>
<dbReference type="GO" id="GO:0008324">
    <property type="term" value="F:monoatomic cation transmembrane transporter activity"/>
    <property type="evidence" value="ECO:0007669"/>
    <property type="project" value="InterPro"/>
</dbReference>
<dbReference type="GO" id="GO:0006813">
    <property type="term" value="P:potassium ion transport"/>
    <property type="evidence" value="ECO:0007669"/>
    <property type="project" value="InterPro"/>
</dbReference>
<dbReference type="InterPro" id="IPR050721">
    <property type="entry name" value="Trk_Ktr_HKT_K-transport"/>
</dbReference>
<comment type="caution">
    <text evidence="2">The sequence shown here is derived from an EMBL/GenBank/DDBJ whole genome shotgun (WGS) entry which is preliminary data.</text>
</comment>
<accession>A0A1F5UNV7</accession>
<dbReference type="Gene3D" id="3.30.70.1450">
    <property type="entry name" value="Regulator of K+ conductance, C-terminal domain"/>
    <property type="match status" value="1"/>
</dbReference>
<dbReference type="InterPro" id="IPR003148">
    <property type="entry name" value="RCK_N"/>
</dbReference>
<dbReference type="Pfam" id="PF02080">
    <property type="entry name" value="TrkA_C"/>
    <property type="match status" value="1"/>
</dbReference>
<protein>
    <recommendedName>
        <fullName evidence="1">RCK C-terminal domain-containing protein</fullName>
    </recommendedName>
</protein>
<proteinExistence type="predicted"/>
<gene>
    <name evidence="2" type="ORF">A2Z21_04205</name>
</gene>
<evidence type="ECO:0000313" key="3">
    <source>
        <dbReference type="Proteomes" id="UP000179157"/>
    </source>
</evidence>
<dbReference type="AlphaFoldDB" id="A0A1F5UNV7"/>
<organism evidence="2 3">
    <name type="scientific">Fraserbacteria sp. (strain RBG_16_55_9)</name>
    <dbReference type="NCBI Taxonomy" id="1817864"/>
    <lineage>
        <taxon>Bacteria</taxon>
        <taxon>Candidatus Fraseribacteriota</taxon>
    </lineage>
</organism>
<evidence type="ECO:0000259" key="1">
    <source>
        <dbReference type="PROSITE" id="PS51202"/>
    </source>
</evidence>
<name>A0A1F5UNV7_FRAXR</name>
<evidence type="ECO:0000313" key="2">
    <source>
        <dbReference type="EMBL" id="OGF52868.1"/>
    </source>
</evidence>
<dbReference type="Pfam" id="PF02254">
    <property type="entry name" value="TrkA_N"/>
    <property type="match status" value="1"/>
</dbReference>
<dbReference type="SUPFAM" id="SSF116726">
    <property type="entry name" value="TrkA C-terminal domain-like"/>
    <property type="match status" value="1"/>
</dbReference>
<dbReference type="InterPro" id="IPR006037">
    <property type="entry name" value="RCK_C"/>
</dbReference>
<feature type="domain" description="RCK C-terminal" evidence="1">
    <location>
        <begin position="120"/>
        <end position="201"/>
    </location>
</feature>
<dbReference type="Gene3D" id="3.40.50.720">
    <property type="entry name" value="NAD(P)-binding Rossmann-like Domain"/>
    <property type="match status" value="1"/>
</dbReference>
<dbReference type="InterPro" id="IPR036291">
    <property type="entry name" value="NAD(P)-bd_dom_sf"/>
</dbReference>
<dbReference type="STRING" id="1817864.A2Z21_04205"/>
<dbReference type="PANTHER" id="PTHR43833:SF9">
    <property type="entry name" value="POTASSIUM CHANNEL PROTEIN YUGO-RELATED"/>
    <property type="match status" value="1"/>
</dbReference>
<sequence length="206" mass="22996">MIYGDAANERVCRAAHPERAALAVIALPDAFHARQAFQSLKRLNSDLPIIARAHWDEEREELFREGVTEVIQPEFEGSIEMIRHALAHVGVPALEMETHLHELRQQRYSVMLQEWLHREAPTARLQKIQELEIAEGGAFAGSSLRGCKVRERTGVSVIQVRHKNGEVTSNPAPDTILEAGDRVVVMGAPSQLIAFIEMNQPLDSPS</sequence>